<organism evidence="1">
    <name type="scientific">Tanacetum cinerariifolium</name>
    <name type="common">Dalmatian daisy</name>
    <name type="synonym">Chrysanthemum cinerariifolium</name>
    <dbReference type="NCBI Taxonomy" id="118510"/>
    <lineage>
        <taxon>Eukaryota</taxon>
        <taxon>Viridiplantae</taxon>
        <taxon>Streptophyta</taxon>
        <taxon>Embryophyta</taxon>
        <taxon>Tracheophyta</taxon>
        <taxon>Spermatophyta</taxon>
        <taxon>Magnoliopsida</taxon>
        <taxon>eudicotyledons</taxon>
        <taxon>Gunneridae</taxon>
        <taxon>Pentapetalae</taxon>
        <taxon>asterids</taxon>
        <taxon>campanulids</taxon>
        <taxon>Asterales</taxon>
        <taxon>Asteraceae</taxon>
        <taxon>Asteroideae</taxon>
        <taxon>Anthemideae</taxon>
        <taxon>Anthemidinae</taxon>
        <taxon>Tanacetum</taxon>
    </lineage>
</organism>
<reference evidence="1" key="1">
    <citation type="journal article" date="2019" name="Sci. Rep.">
        <title>Draft genome of Tanacetum cinerariifolium, the natural source of mosquito coil.</title>
        <authorList>
            <person name="Yamashiro T."/>
            <person name="Shiraishi A."/>
            <person name="Satake H."/>
            <person name="Nakayama K."/>
        </authorList>
    </citation>
    <scope>NUCLEOTIDE SEQUENCE</scope>
</reference>
<dbReference type="EMBL" id="BKCJ010002477">
    <property type="protein sequence ID" value="GEU48823.1"/>
    <property type="molecule type" value="Genomic_DNA"/>
</dbReference>
<accession>A0A6L2KH67</accession>
<gene>
    <name evidence="1" type="ORF">Tci_020801</name>
</gene>
<comment type="caution">
    <text evidence="1">The sequence shown here is derived from an EMBL/GenBank/DDBJ whole genome shotgun (WGS) entry which is preliminary data.</text>
</comment>
<sequence length="165" mass="19010">MMIVYCQKYADEHRDFALRVNTLVGQMNEACLDRISFVHELQSVAGATVPVKTVLLLEKMMDKKGNMEWYQKEETIDRRLLITELRCNVDSSDWIDVLSYFCQKAAAEDRRFATQLNTLHEEMANVCEKRMNLAYEPRSVKGTIVAGKAAEFMTDTLRKDDAEMA</sequence>
<dbReference type="AlphaFoldDB" id="A0A6L2KH67"/>
<proteinExistence type="predicted"/>
<evidence type="ECO:0000313" key="1">
    <source>
        <dbReference type="EMBL" id="GEU48823.1"/>
    </source>
</evidence>
<protein>
    <submittedName>
        <fullName evidence="1">Uncharacterized protein</fullName>
    </submittedName>
</protein>
<name>A0A6L2KH67_TANCI</name>